<keyword evidence="3" id="KW-1185">Reference proteome</keyword>
<dbReference type="Proteomes" id="UP001066276">
    <property type="component" value="Chromosome 4_1"/>
</dbReference>
<sequence length="155" mass="16583">MPGLLTSLAVSPLHRAVSSDIARSSPLLFLYCSSLDRQGSIWASVTPSVSRGMARGHSPDRLGHRAPGSRHLVALSILPLNIGLARVGARISGFWGSGAEKRQPGEALHIPPPLCGIWSRTECYSPGGEERRAGASERSCYRHGAKPRPPELLES</sequence>
<reference evidence="2" key="1">
    <citation type="journal article" date="2022" name="bioRxiv">
        <title>Sequencing and chromosome-scale assembly of the giantPleurodeles waltlgenome.</title>
        <authorList>
            <person name="Brown T."/>
            <person name="Elewa A."/>
            <person name="Iarovenko S."/>
            <person name="Subramanian E."/>
            <person name="Araus A.J."/>
            <person name="Petzold A."/>
            <person name="Susuki M."/>
            <person name="Suzuki K.-i.T."/>
            <person name="Hayashi T."/>
            <person name="Toyoda A."/>
            <person name="Oliveira C."/>
            <person name="Osipova E."/>
            <person name="Leigh N.D."/>
            <person name="Simon A."/>
            <person name="Yun M.H."/>
        </authorList>
    </citation>
    <scope>NUCLEOTIDE SEQUENCE</scope>
    <source>
        <strain evidence="2">20211129_DDA</strain>
        <tissue evidence="2">Liver</tissue>
    </source>
</reference>
<dbReference type="AlphaFoldDB" id="A0AAV7T134"/>
<feature type="region of interest" description="Disordered" evidence="1">
    <location>
        <begin position="126"/>
        <end position="155"/>
    </location>
</feature>
<accession>A0AAV7T134</accession>
<evidence type="ECO:0000313" key="3">
    <source>
        <dbReference type="Proteomes" id="UP001066276"/>
    </source>
</evidence>
<comment type="caution">
    <text evidence="2">The sequence shown here is derived from an EMBL/GenBank/DDBJ whole genome shotgun (WGS) entry which is preliminary data.</text>
</comment>
<proteinExistence type="predicted"/>
<evidence type="ECO:0000313" key="2">
    <source>
        <dbReference type="EMBL" id="KAJ1170227.1"/>
    </source>
</evidence>
<gene>
    <name evidence="2" type="ORF">NDU88_002108</name>
</gene>
<evidence type="ECO:0000256" key="1">
    <source>
        <dbReference type="SAM" id="MobiDB-lite"/>
    </source>
</evidence>
<name>A0AAV7T134_PLEWA</name>
<organism evidence="2 3">
    <name type="scientific">Pleurodeles waltl</name>
    <name type="common">Iberian ribbed newt</name>
    <dbReference type="NCBI Taxonomy" id="8319"/>
    <lineage>
        <taxon>Eukaryota</taxon>
        <taxon>Metazoa</taxon>
        <taxon>Chordata</taxon>
        <taxon>Craniata</taxon>
        <taxon>Vertebrata</taxon>
        <taxon>Euteleostomi</taxon>
        <taxon>Amphibia</taxon>
        <taxon>Batrachia</taxon>
        <taxon>Caudata</taxon>
        <taxon>Salamandroidea</taxon>
        <taxon>Salamandridae</taxon>
        <taxon>Pleurodelinae</taxon>
        <taxon>Pleurodeles</taxon>
    </lineage>
</organism>
<protein>
    <submittedName>
        <fullName evidence="2">Uncharacterized protein</fullName>
    </submittedName>
</protein>
<dbReference type="EMBL" id="JANPWB010000007">
    <property type="protein sequence ID" value="KAJ1170227.1"/>
    <property type="molecule type" value="Genomic_DNA"/>
</dbReference>